<evidence type="ECO:0000313" key="4">
    <source>
        <dbReference type="EMBL" id="CAL1596554.1"/>
    </source>
</evidence>
<dbReference type="Gene3D" id="3.80.10.10">
    <property type="entry name" value="Ribonuclease Inhibitor"/>
    <property type="match status" value="2"/>
</dbReference>
<accession>A0AAV2L846</accession>
<dbReference type="PANTHER" id="PTHR24373">
    <property type="entry name" value="SLIT RELATED LEUCINE-RICH REPEAT NEURONAL PROTEIN"/>
    <property type="match status" value="1"/>
</dbReference>
<keyword evidence="5" id="KW-1185">Reference proteome</keyword>
<evidence type="ECO:0000256" key="2">
    <source>
        <dbReference type="ARBA" id="ARBA00022729"/>
    </source>
</evidence>
<evidence type="ECO:0000313" key="5">
    <source>
        <dbReference type="Proteomes" id="UP001497482"/>
    </source>
</evidence>
<dbReference type="EMBL" id="OZ035843">
    <property type="protein sequence ID" value="CAL1596554.1"/>
    <property type="molecule type" value="Genomic_DNA"/>
</dbReference>
<dbReference type="Pfam" id="PF13855">
    <property type="entry name" value="LRR_8"/>
    <property type="match status" value="2"/>
</dbReference>
<gene>
    <name evidence="4" type="ORF">KC01_LOCUS25215</name>
</gene>
<keyword evidence="2" id="KW-0732">Signal</keyword>
<dbReference type="InterPro" id="IPR050328">
    <property type="entry name" value="Dev_Immune_Receptor"/>
</dbReference>
<name>A0AAV2L846_KNICA</name>
<dbReference type="InterPro" id="IPR001611">
    <property type="entry name" value="Leu-rich_rpt"/>
</dbReference>
<keyword evidence="1" id="KW-0433">Leucine-rich repeat</keyword>
<dbReference type="InterPro" id="IPR003591">
    <property type="entry name" value="Leu-rich_rpt_typical-subtyp"/>
</dbReference>
<dbReference type="PANTHER" id="PTHR24373:SF275">
    <property type="entry name" value="TIR DOMAIN-CONTAINING PROTEIN"/>
    <property type="match status" value="1"/>
</dbReference>
<keyword evidence="3" id="KW-0677">Repeat</keyword>
<sequence>MSSHPPVSRCQLIQNTAVCDHRQLSSVPQDLPQNTEELQLNYNHITTLMDGSLNHYPSLKTLSLACNQLQTIQPTAFQHLPVLTSLNLANNDLYNGYEDASAALKYLQSLKALDLSENKLNEENVMVLLENLTTVEYLNLSGNLMQRLDENIFRYLHHLKELDLQQNILFEIDNAFHSNHKLQRLDLAFNYLPCLTDFHMSQLKVTLCPKSPIRFFKSGLELLI</sequence>
<evidence type="ECO:0000256" key="1">
    <source>
        <dbReference type="ARBA" id="ARBA00022614"/>
    </source>
</evidence>
<dbReference type="SMART" id="SM00369">
    <property type="entry name" value="LRR_TYP"/>
    <property type="match status" value="5"/>
</dbReference>
<organism evidence="4 5">
    <name type="scientific">Knipowitschia caucasica</name>
    <name type="common">Caucasian dwarf goby</name>
    <name type="synonym">Pomatoschistus caucasicus</name>
    <dbReference type="NCBI Taxonomy" id="637954"/>
    <lineage>
        <taxon>Eukaryota</taxon>
        <taxon>Metazoa</taxon>
        <taxon>Chordata</taxon>
        <taxon>Craniata</taxon>
        <taxon>Vertebrata</taxon>
        <taxon>Euteleostomi</taxon>
        <taxon>Actinopterygii</taxon>
        <taxon>Neopterygii</taxon>
        <taxon>Teleostei</taxon>
        <taxon>Neoteleostei</taxon>
        <taxon>Acanthomorphata</taxon>
        <taxon>Gobiaria</taxon>
        <taxon>Gobiiformes</taxon>
        <taxon>Gobioidei</taxon>
        <taxon>Gobiidae</taxon>
        <taxon>Gobiinae</taxon>
        <taxon>Knipowitschia</taxon>
    </lineage>
</organism>
<protein>
    <submittedName>
        <fullName evidence="4">Uncharacterized protein</fullName>
    </submittedName>
</protein>
<dbReference type="AlphaFoldDB" id="A0AAV2L846"/>
<evidence type="ECO:0000256" key="3">
    <source>
        <dbReference type="ARBA" id="ARBA00022737"/>
    </source>
</evidence>
<dbReference type="Proteomes" id="UP001497482">
    <property type="component" value="Chromosome 21"/>
</dbReference>
<reference evidence="4 5" key="1">
    <citation type="submission" date="2024-04" db="EMBL/GenBank/DDBJ databases">
        <authorList>
            <person name="Waldvogel A.-M."/>
            <person name="Schoenle A."/>
        </authorList>
    </citation>
    <scope>NUCLEOTIDE SEQUENCE [LARGE SCALE GENOMIC DNA]</scope>
</reference>
<dbReference type="Pfam" id="PF13516">
    <property type="entry name" value="LRR_6"/>
    <property type="match status" value="1"/>
</dbReference>
<dbReference type="SUPFAM" id="SSF52058">
    <property type="entry name" value="L domain-like"/>
    <property type="match status" value="1"/>
</dbReference>
<dbReference type="PROSITE" id="PS51450">
    <property type="entry name" value="LRR"/>
    <property type="match status" value="1"/>
</dbReference>
<dbReference type="InterPro" id="IPR032675">
    <property type="entry name" value="LRR_dom_sf"/>
</dbReference>
<proteinExistence type="predicted"/>